<proteinExistence type="predicted"/>
<dbReference type="GO" id="GO:0006508">
    <property type="term" value="P:proteolysis"/>
    <property type="evidence" value="ECO:0007669"/>
    <property type="project" value="UniProtKB-KW"/>
</dbReference>
<comment type="caution">
    <text evidence="1">The sequence shown here is derived from an EMBL/GenBank/DDBJ whole genome shotgun (WGS) entry which is preliminary data.</text>
</comment>
<dbReference type="EMBL" id="JAARYH010000001">
    <property type="protein sequence ID" value="MBC2165076.1"/>
    <property type="molecule type" value="Genomic_DNA"/>
</dbReference>
<protein>
    <submittedName>
        <fullName evidence="1">CAAX protease</fullName>
    </submittedName>
</protein>
<dbReference type="InterPro" id="IPR011664">
    <property type="entry name" value="Abi_system_AbiD/AbiF-like"/>
</dbReference>
<reference evidence="1 2" key="1">
    <citation type="submission" date="2020-03" db="EMBL/GenBank/DDBJ databases">
        <title>Soil Listeria distribution.</title>
        <authorList>
            <person name="Liao J."/>
            <person name="Wiedmann M."/>
        </authorList>
    </citation>
    <scope>NUCLEOTIDE SEQUENCE [LARGE SCALE GENOMIC DNA]</scope>
    <source>
        <strain evidence="1 2">FSL L7-0245</strain>
    </source>
</reference>
<dbReference type="Proteomes" id="UP000519573">
    <property type="component" value="Unassembled WGS sequence"/>
</dbReference>
<name>A0A7X0YX39_9LIST</name>
<dbReference type="Pfam" id="PF07751">
    <property type="entry name" value="Abi_2"/>
    <property type="match status" value="1"/>
</dbReference>
<sequence length="324" mass="38246">MTVKNLSFEEQLKLFQSRGMIVSNDDIKRNKLSNINYYRLKEFAAPLSTVKTIDGEKVRRYDGVKFSEIVIRYYQDKNLRIHLFHAIEKIEVSLKTQLSAVLGEKYGAFGYLRFSSWCNREEYCRHYLELKNSEFKRRLKQKLHRSNYEDLRNQKNLNSEKLPTIWLAIDVLSFGDLISLLDLMSIKNLNSIADHYKCSHGELLSWLKCLHFIRNCCAHNSNVIDVKLKTTPKVREEWKEYLYHRNGRIFSNRIAITLLIIRNLIKEINPSYRFDEIAKSLGSLAFEKDERANLLGFNNMSAIRANFPRKYYKKRSKTATKPPN</sequence>
<dbReference type="PIRSF" id="PIRSF034934">
    <property type="entry name" value="AbiF_AbiD"/>
    <property type="match status" value="1"/>
</dbReference>
<dbReference type="InterPro" id="IPR017034">
    <property type="entry name" value="Abi_system_AbiD/AbiF"/>
</dbReference>
<dbReference type="RefSeq" id="WP_185575119.1">
    <property type="nucleotide sequence ID" value="NZ_JAARYH010000001.1"/>
</dbReference>
<evidence type="ECO:0000313" key="2">
    <source>
        <dbReference type="Proteomes" id="UP000519573"/>
    </source>
</evidence>
<organism evidence="1 2">
    <name type="scientific">Listeria booriae</name>
    <dbReference type="NCBI Taxonomy" id="1552123"/>
    <lineage>
        <taxon>Bacteria</taxon>
        <taxon>Bacillati</taxon>
        <taxon>Bacillota</taxon>
        <taxon>Bacilli</taxon>
        <taxon>Bacillales</taxon>
        <taxon>Listeriaceae</taxon>
        <taxon>Listeria</taxon>
    </lineage>
</organism>
<keyword evidence="1" id="KW-0645">Protease</keyword>
<dbReference type="AlphaFoldDB" id="A0A7X0YX39"/>
<keyword evidence="1" id="KW-0378">Hydrolase</keyword>
<accession>A0A7X0YX39</accession>
<gene>
    <name evidence="1" type="ORF">HCB26_00640</name>
</gene>
<dbReference type="GO" id="GO:0008233">
    <property type="term" value="F:peptidase activity"/>
    <property type="evidence" value="ECO:0007669"/>
    <property type="project" value="UniProtKB-KW"/>
</dbReference>
<evidence type="ECO:0000313" key="1">
    <source>
        <dbReference type="EMBL" id="MBC2165076.1"/>
    </source>
</evidence>